<feature type="compositionally biased region" description="Polar residues" evidence="1">
    <location>
        <begin position="284"/>
        <end position="296"/>
    </location>
</feature>
<sequence length="447" mass="49523">MDNSLGVCETNLSKGITPKTEFPPTGSGARVKVVAGLDPERLLGDARPYIQQLEEPDSNLKNWVEIIHAALPPNGVSTKASNKMLDPKAEAMRLEEKARQAETVEGSKLKMRPDEKDFFDESQSLRKEKEHKGEVAEVDNLVNETETNSLPGTDIHLNSFAQTKMISHCSQKRPDVKPDMVHSPYLVQSSIPEAKFTAVVATSVASLRGQPGGDNTSSFATKLCRYRFEVNTIAPAVNIVCLPSRTDEKILFSGIESLRKEKEHEGEATGANSSPEYEGKTLPKPSNFQIDGSSSVPPHRMRIRANIYAPPDPQCRKEEELQHSENSILSYIVTAVYEFEARYKYWTVQVQEGILLSNTQELGVSTCPPPPHRFGSVAHEDSCNIFYPWCLADPVLSPEPTVGILYRADIRDSEMPYPMGIKKLVDLAGLHHRHLQLESLTAKSSCG</sequence>
<organism evidence="2 3">
    <name type="scientific">Ranatra chinensis</name>
    <dbReference type="NCBI Taxonomy" id="642074"/>
    <lineage>
        <taxon>Eukaryota</taxon>
        <taxon>Metazoa</taxon>
        <taxon>Ecdysozoa</taxon>
        <taxon>Arthropoda</taxon>
        <taxon>Hexapoda</taxon>
        <taxon>Insecta</taxon>
        <taxon>Pterygota</taxon>
        <taxon>Neoptera</taxon>
        <taxon>Paraneoptera</taxon>
        <taxon>Hemiptera</taxon>
        <taxon>Heteroptera</taxon>
        <taxon>Panheteroptera</taxon>
        <taxon>Nepomorpha</taxon>
        <taxon>Nepidae</taxon>
        <taxon>Ranatrinae</taxon>
        <taxon>Ranatra</taxon>
    </lineage>
</organism>
<dbReference type="EMBL" id="JBFDAA010000019">
    <property type="protein sequence ID" value="KAL1115851.1"/>
    <property type="molecule type" value="Genomic_DNA"/>
</dbReference>
<gene>
    <name evidence="2" type="ORF">AAG570_006140</name>
</gene>
<name>A0ABD0XX63_9HEMI</name>
<accession>A0ABD0XX63</accession>
<keyword evidence="3" id="KW-1185">Reference proteome</keyword>
<evidence type="ECO:0000313" key="2">
    <source>
        <dbReference type="EMBL" id="KAL1115851.1"/>
    </source>
</evidence>
<dbReference type="AlphaFoldDB" id="A0ABD0XX63"/>
<reference evidence="2 3" key="1">
    <citation type="submission" date="2024-07" db="EMBL/GenBank/DDBJ databases">
        <title>Chromosome-level genome assembly of the water stick insect Ranatra chinensis (Heteroptera: Nepidae).</title>
        <authorList>
            <person name="Liu X."/>
        </authorList>
    </citation>
    <scope>NUCLEOTIDE SEQUENCE [LARGE SCALE GENOMIC DNA]</scope>
    <source>
        <strain evidence="2">Cailab_2021Rc</strain>
        <tissue evidence="2">Muscle</tissue>
    </source>
</reference>
<feature type="region of interest" description="Disordered" evidence="1">
    <location>
        <begin position="261"/>
        <end position="298"/>
    </location>
</feature>
<feature type="region of interest" description="Disordered" evidence="1">
    <location>
        <begin position="1"/>
        <end position="27"/>
    </location>
</feature>
<protein>
    <submittedName>
        <fullName evidence="2">Uncharacterized protein</fullName>
    </submittedName>
</protein>
<comment type="caution">
    <text evidence="2">The sequence shown here is derived from an EMBL/GenBank/DDBJ whole genome shotgun (WGS) entry which is preliminary data.</text>
</comment>
<evidence type="ECO:0000256" key="1">
    <source>
        <dbReference type="SAM" id="MobiDB-lite"/>
    </source>
</evidence>
<evidence type="ECO:0000313" key="3">
    <source>
        <dbReference type="Proteomes" id="UP001558652"/>
    </source>
</evidence>
<dbReference type="Proteomes" id="UP001558652">
    <property type="component" value="Unassembled WGS sequence"/>
</dbReference>
<proteinExistence type="predicted"/>